<dbReference type="OMA" id="GHWERTF"/>
<evidence type="ECO:0000256" key="1">
    <source>
        <dbReference type="SAM" id="Phobius"/>
    </source>
</evidence>
<name>B7G236_PHATC</name>
<keyword evidence="1" id="KW-1133">Transmembrane helix</keyword>
<evidence type="ECO:0000313" key="2">
    <source>
        <dbReference type="EMBL" id="EEC47066.1"/>
    </source>
</evidence>
<organism evidence="2 3">
    <name type="scientific">Phaeodactylum tricornutum (strain CCAP 1055/1)</name>
    <dbReference type="NCBI Taxonomy" id="556484"/>
    <lineage>
        <taxon>Eukaryota</taxon>
        <taxon>Sar</taxon>
        <taxon>Stramenopiles</taxon>
        <taxon>Ochrophyta</taxon>
        <taxon>Bacillariophyta</taxon>
        <taxon>Bacillariophyceae</taxon>
        <taxon>Bacillariophycidae</taxon>
        <taxon>Naviculales</taxon>
        <taxon>Phaeodactylaceae</taxon>
        <taxon>Phaeodactylum</taxon>
    </lineage>
</organism>
<sequence length="141" mass="15044">MEEFDRVSNRVTLVGGMGAIAGVAIGMYKGHPLPRTSGLTVVSCALAGTACFGAERFVSLAGNRLLGLDRTLGHWERTFFSHVVGGSIGGALLGALYMRRPIRGVVFFTPVMMVVALGEVLFEDLKNDKLESAMRNESGLP</sequence>
<keyword evidence="3" id="KW-1185">Reference proteome</keyword>
<dbReference type="OrthoDB" id="10526116at2759"/>
<dbReference type="InParanoid" id="B7G236"/>
<reference evidence="3" key="2">
    <citation type="submission" date="2008-08" db="EMBL/GenBank/DDBJ databases">
        <authorList>
            <consortium name="Diatom Consortium"/>
            <person name="Grigoriev I."/>
            <person name="Grimwood J."/>
            <person name="Kuo A."/>
            <person name="Otillar R.P."/>
            <person name="Salamov A."/>
            <person name="Detter J.C."/>
            <person name="Lindquist E."/>
            <person name="Shapiro H."/>
            <person name="Lucas S."/>
            <person name="Glavina del Rio T."/>
            <person name="Pitluck S."/>
            <person name="Rokhsar D."/>
            <person name="Bowler C."/>
        </authorList>
    </citation>
    <scope>GENOME REANNOTATION</scope>
    <source>
        <strain evidence="3">CCAP 1055/1</strain>
    </source>
</reference>
<dbReference type="GeneID" id="7202233"/>
<dbReference type="RefSeq" id="XP_002181143.1">
    <property type="nucleotide sequence ID" value="XM_002181107.1"/>
</dbReference>
<evidence type="ECO:0008006" key="4">
    <source>
        <dbReference type="Google" id="ProtNLM"/>
    </source>
</evidence>
<keyword evidence="1" id="KW-0812">Transmembrane</keyword>
<evidence type="ECO:0000313" key="3">
    <source>
        <dbReference type="Proteomes" id="UP000000759"/>
    </source>
</evidence>
<accession>B7G236</accession>
<proteinExistence type="predicted"/>
<protein>
    <recommendedName>
        <fullName evidence="4">Transmembrane protein</fullName>
    </recommendedName>
</protein>
<dbReference type="PaxDb" id="2850-Phatr37087"/>
<dbReference type="EMBL" id="CM000614">
    <property type="protein sequence ID" value="EEC47066.1"/>
    <property type="molecule type" value="Genomic_DNA"/>
</dbReference>
<feature type="transmembrane region" description="Helical" evidence="1">
    <location>
        <begin position="79"/>
        <end position="98"/>
    </location>
</feature>
<dbReference type="AlphaFoldDB" id="B7G236"/>
<dbReference type="Proteomes" id="UP000000759">
    <property type="component" value="Chromosome 12"/>
</dbReference>
<keyword evidence="1" id="KW-0472">Membrane</keyword>
<dbReference type="KEGG" id="pti:PHATRDRAFT_37087"/>
<feature type="transmembrane region" description="Helical" evidence="1">
    <location>
        <begin position="12"/>
        <end position="31"/>
    </location>
</feature>
<gene>
    <name evidence="2" type="ORF">PHATRDRAFT_37087</name>
</gene>
<dbReference type="HOGENOM" id="CLU_1829126_0_0_1"/>
<reference evidence="2 3" key="1">
    <citation type="journal article" date="2008" name="Nature">
        <title>The Phaeodactylum genome reveals the evolutionary history of diatom genomes.</title>
        <authorList>
            <person name="Bowler C."/>
            <person name="Allen A.E."/>
            <person name="Badger J.H."/>
            <person name="Grimwood J."/>
            <person name="Jabbari K."/>
            <person name="Kuo A."/>
            <person name="Maheswari U."/>
            <person name="Martens C."/>
            <person name="Maumus F."/>
            <person name="Otillar R.P."/>
            <person name="Rayko E."/>
            <person name="Salamov A."/>
            <person name="Vandepoele K."/>
            <person name="Beszteri B."/>
            <person name="Gruber A."/>
            <person name="Heijde M."/>
            <person name="Katinka M."/>
            <person name="Mock T."/>
            <person name="Valentin K."/>
            <person name="Verret F."/>
            <person name="Berges J.A."/>
            <person name="Brownlee C."/>
            <person name="Cadoret J.P."/>
            <person name="Chiovitti A."/>
            <person name="Choi C.J."/>
            <person name="Coesel S."/>
            <person name="De Martino A."/>
            <person name="Detter J.C."/>
            <person name="Durkin C."/>
            <person name="Falciatore A."/>
            <person name="Fournet J."/>
            <person name="Haruta M."/>
            <person name="Huysman M.J."/>
            <person name="Jenkins B.D."/>
            <person name="Jiroutova K."/>
            <person name="Jorgensen R.E."/>
            <person name="Joubert Y."/>
            <person name="Kaplan A."/>
            <person name="Kroger N."/>
            <person name="Kroth P.G."/>
            <person name="La Roche J."/>
            <person name="Lindquist E."/>
            <person name="Lommer M."/>
            <person name="Martin-Jezequel V."/>
            <person name="Lopez P.J."/>
            <person name="Lucas S."/>
            <person name="Mangogna M."/>
            <person name="McGinnis K."/>
            <person name="Medlin L.K."/>
            <person name="Montsant A."/>
            <person name="Oudot-Le Secq M.P."/>
            <person name="Napoli C."/>
            <person name="Obornik M."/>
            <person name="Parker M.S."/>
            <person name="Petit J.L."/>
            <person name="Porcel B.M."/>
            <person name="Poulsen N."/>
            <person name="Robison M."/>
            <person name="Rychlewski L."/>
            <person name="Rynearson T.A."/>
            <person name="Schmutz J."/>
            <person name="Shapiro H."/>
            <person name="Siaut M."/>
            <person name="Stanley M."/>
            <person name="Sussman M.R."/>
            <person name="Taylor A.R."/>
            <person name="Vardi A."/>
            <person name="von Dassow P."/>
            <person name="Vyverman W."/>
            <person name="Willis A."/>
            <person name="Wyrwicz L.S."/>
            <person name="Rokhsar D.S."/>
            <person name="Weissenbach J."/>
            <person name="Armbrust E.V."/>
            <person name="Green B.R."/>
            <person name="Van de Peer Y."/>
            <person name="Grigoriev I.V."/>
        </authorList>
    </citation>
    <scope>NUCLEOTIDE SEQUENCE [LARGE SCALE GENOMIC DNA]</scope>
    <source>
        <strain evidence="2 3">CCAP 1055/1</strain>
    </source>
</reference>
<feature type="transmembrane region" description="Helical" evidence="1">
    <location>
        <begin position="104"/>
        <end position="122"/>
    </location>
</feature>